<comment type="caution">
    <text evidence="1">The sequence shown here is derived from an EMBL/GenBank/DDBJ whole genome shotgun (WGS) entry which is preliminary data.</text>
</comment>
<dbReference type="OrthoDB" id="8174150at2759"/>
<gene>
    <name evidence="1" type="ORF">LSTR_LSTR016541</name>
</gene>
<dbReference type="AlphaFoldDB" id="A0A482XKF9"/>
<proteinExistence type="predicted"/>
<dbReference type="InParanoid" id="A0A482XKF9"/>
<reference evidence="1 2" key="1">
    <citation type="journal article" date="2017" name="Gigascience">
        <title>Genome sequence of the small brown planthopper, Laodelphax striatellus.</title>
        <authorList>
            <person name="Zhu J."/>
            <person name="Jiang F."/>
            <person name="Wang X."/>
            <person name="Yang P."/>
            <person name="Bao Y."/>
            <person name="Zhao W."/>
            <person name="Wang W."/>
            <person name="Lu H."/>
            <person name="Wang Q."/>
            <person name="Cui N."/>
            <person name="Li J."/>
            <person name="Chen X."/>
            <person name="Luo L."/>
            <person name="Yu J."/>
            <person name="Kang L."/>
            <person name="Cui F."/>
        </authorList>
    </citation>
    <scope>NUCLEOTIDE SEQUENCE [LARGE SCALE GENOMIC DNA]</scope>
    <source>
        <strain evidence="1">Lst14</strain>
    </source>
</reference>
<organism evidence="1 2">
    <name type="scientific">Laodelphax striatellus</name>
    <name type="common">Small brown planthopper</name>
    <name type="synonym">Delphax striatella</name>
    <dbReference type="NCBI Taxonomy" id="195883"/>
    <lineage>
        <taxon>Eukaryota</taxon>
        <taxon>Metazoa</taxon>
        <taxon>Ecdysozoa</taxon>
        <taxon>Arthropoda</taxon>
        <taxon>Hexapoda</taxon>
        <taxon>Insecta</taxon>
        <taxon>Pterygota</taxon>
        <taxon>Neoptera</taxon>
        <taxon>Paraneoptera</taxon>
        <taxon>Hemiptera</taxon>
        <taxon>Auchenorrhyncha</taxon>
        <taxon>Fulgoroidea</taxon>
        <taxon>Delphacidae</taxon>
        <taxon>Criomorphinae</taxon>
        <taxon>Laodelphax</taxon>
    </lineage>
</organism>
<keyword evidence="2" id="KW-1185">Reference proteome</keyword>
<accession>A0A482XKF9</accession>
<dbReference type="STRING" id="195883.A0A482XKF9"/>
<dbReference type="EMBL" id="QKKF02008219">
    <property type="protein sequence ID" value="RZF45761.1"/>
    <property type="molecule type" value="Genomic_DNA"/>
</dbReference>
<sequence>MELKYINNKSFRELVIPAMAIREVLREEYYLRKFKENREKIGRVILDLYEKRKFREYIVTTDKIVYKTTIKDLLGRDSKSAGELVSRAFCLENINKLITDVGKIDYTENSKVWKNNKELFQPLTELFCDNIMLVKILPPDSLDKNNSQLVKKDLCGVNNSLLRGIFHKYNLARHGVKAKRPTTIMEKNKHLNWEKYQAIIPPFYYKRFPTKFVCLPYKIELADEKLSEILRDLPDILLQLEKHDIFMTDIDITQDFTGIFNKREMERYLIENFDFSFPCTDYNRECSNIIVENDKTVGLDCLTWLHKNIRAKVYNKFVCQMTSPGVNKDIGNHIANFVSCPDKRLRETFTNPSAQKHGITRLEVTFYMYKNNNNTGESSLIDLVTSVLEKYKKNICKCTVLFCFYYKAMGKNL</sequence>
<dbReference type="Proteomes" id="UP000291343">
    <property type="component" value="Unassembled WGS sequence"/>
</dbReference>
<protein>
    <submittedName>
        <fullName evidence="1">Uncharacterized protein</fullName>
    </submittedName>
</protein>
<evidence type="ECO:0000313" key="1">
    <source>
        <dbReference type="EMBL" id="RZF45761.1"/>
    </source>
</evidence>
<evidence type="ECO:0000313" key="2">
    <source>
        <dbReference type="Proteomes" id="UP000291343"/>
    </source>
</evidence>
<name>A0A482XKF9_LAOST</name>